<keyword evidence="1" id="KW-0238">DNA-binding</keyword>
<dbReference type="PROSITE" id="PS50943">
    <property type="entry name" value="HTH_CROC1"/>
    <property type="match status" value="1"/>
</dbReference>
<dbReference type="GO" id="GO:0005829">
    <property type="term" value="C:cytosol"/>
    <property type="evidence" value="ECO:0007669"/>
    <property type="project" value="TreeGrafter"/>
</dbReference>
<dbReference type="HOGENOM" id="CLU_066192_20_1_10"/>
<dbReference type="Pfam" id="PF01381">
    <property type="entry name" value="HTH_3"/>
    <property type="match status" value="1"/>
</dbReference>
<name>A0A0F5JMR7_9BACT</name>
<keyword evidence="4" id="KW-1185">Reference proteome</keyword>
<evidence type="ECO:0000313" key="4">
    <source>
        <dbReference type="Proteomes" id="UP000033035"/>
    </source>
</evidence>
<accession>A0A0F5JMR7</accession>
<dbReference type="PANTHER" id="PTHR46797:SF1">
    <property type="entry name" value="METHYLPHOSPHONATE SYNTHASE"/>
    <property type="match status" value="1"/>
</dbReference>
<dbReference type="Gene3D" id="1.10.260.40">
    <property type="entry name" value="lambda repressor-like DNA-binding domains"/>
    <property type="match status" value="1"/>
</dbReference>
<feature type="domain" description="HTH cro/C1-type" evidence="2">
    <location>
        <begin position="47"/>
        <end position="101"/>
    </location>
</feature>
<gene>
    <name evidence="3" type="ORF">HMPREF1536_01611</name>
</gene>
<protein>
    <recommendedName>
        <fullName evidence="2">HTH cro/C1-type domain-containing protein</fullName>
    </recommendedName>
</protein>
<dbReference type="GO" id="GO:0003677">
    <property type="term" value="F:DNA binding"/>
    <property type="evidence" value="ECO:0007669"/>
    <property type="project" value="UniProtKB-KW"/>
</dbReference>
<dbReference type="AlphaFoldDB" id="A0A0F5JMR7"/>
<dbReference type="Proteomes" id="UP000033035">
    <property type="component" value="Unassembled WGS sequence"/>
</dbReference>
<dbReference type="InterPro" id="IPR001387">
    <property type="entry name" value="Cro/C1-type_HTH"/>
</dbReference>
<dbReference type="InterPro" id="IPR010982">
    <property type="entry name" value="Lambda_DNA-bd_dom_sf"/>
</dbReference>
<sequence>MGDIIVENKTKLLSFTKRLVEEYGEYGTPEREAFQAKALAWYYGEILRDRRKELNLTQKQLAERIGKERAYIAKIEKGETDMQLSSFLHIANALGLTVDLKPIP</sequence>
<dbReference type="STRING" id="1203610.HMPREF1536_01611"/>
<dbReference type="EMBL" id="AQHW01000009">
    <property type="protein sequence ID" value="KKB58732.1"/>
    <property type="molecule type" value="Genomic_DNA"/>
</dbReference>
<dbReference type="GO" id="GO:0003700">
    <property type="term" value="F:DNA-binding transcription factor activity"/>
    <property type="evidence" value="ECO:0007669"/>
    <property type="project" value="TreeGrafter"/>
</dbReference>
<dbReference type="InterPro" id="IPR050807">
    <property type="entry name" value="TransReg_Diox_bact_type"/>
</dbReference>
<evidence type="ECO:0000256" key="1">
    <source>
        <dbReference type="ARBA" id="ARBA00023125"/>
    </source>
</evidence>
<evidence type="ECO:0000313" key="3">
    <source>
        <dbReference type="EMBL" id="KKB58732.1"/>
    </source>
</evidence>
<evidence type="ECO:0000259" key="2">
    <source>
        <dbReference type="PROSITE" id="PS50943"/>
    </source>
</evidence>
<comment type="caution">
    <text evidence="3">The sequence shown here is derived from an EMBL/GenBank/DDBJ whole genome shotgun (WGS) entry which is preliminary data.</text>
</comment>
<proteinExistence type="predicted"/>
<dbReference type="PATRIC" id="fig|1203610.3.peg.1651"/>
<reference evidence="3 4" key="1">
    <citation type="submission" date="2013-04" db="EMBL/GenBank/DDBJ databases">
        <title>The Genome Sequence of Parabacteroides gordonii DSM 23371.</title>
        <authorList>
            <consortium name="The Broad Institute Genomics Platform"/>
            <person name="Earl A."/>
            <person name="Ward D."/>
            <person name="Feldgarden M."/>
            <person name="Gevers D."/>
            <person name="Martens E."/>
            <person name="Sakamoto M."/>
            <person name="Benno Y."/>
            <person name="Suzuki N."/>
            <person name="Matsunaga N."/>
            <person name="Koshihara K."/>
            <person name="Seki M."/>
            <person name="Komiya H."/>
            <person name="Walker B."/>
            <person name="Young S."/>
            <person name="Zeng Q."/>
            <person name="Gargeya S."/>
            <person name="Fitzgerald M."/>
            <person name="Haas B."/>
            <person name="Abouelleil A."/>
            <person name="Allen A.W."/>
            <person name="Alvarado L."/>
            <person name="Arachchi H.M."/>
            <person name="Berlin A.M."/>
            <person name="Chapman S.B."/>
            <person name="Gainer-Dewar J."/>
            <person name="Goldberg J."/>
            <person name="Griggs A."/>
            <person name="Gujja S."/>
            <person name="Hansen M."/>
            <person name="Howarth C."/>
            <person name="Imamovic A."/>
            <person name="Ireland A."/>
            <person name="Larimer J."/>
            <person name="McCowan C."/>
            <person name="Murphy C."/>
            <person name="Pearson M."/>
            <person name="Poon T.W."/>
            <person name="Priest M."/>
            <person name="Roberts A."/>
            <person name="Saif S."/>
            <person name="Shea T."/>
            <person name="Sisk P."/>
            <person name="Sykes S."/>
            <person name="Wortman J."/>
            <person name="Nusbaum C."/>
            <person name="Birren B."/>
        </authorList>
    </citation>
    <scope>NUCLEOTIDE SEQUENCE [LARGE SCALE GENOMIC DNA]</scope>
    <source>
        <strain evidence="3 4">MS-1</strain>
    </source>
</reference>
<dbReference type="SUPFAM" id="SSF47413">
    <property type="entry name" value="lambda repressor-like DNA-binding domains"/>
    <property type="match status" value="1"/>
</dbReference>
<dbReference type="SMART" id="SM00530">
    <property type="entry name" value="HTH_XRE"/>
    <property type="match status" value="1"/>
</dbReference>
<dbReference type="CDD" id="cd00093">
    <property type="entry name" value="HTH_XRE"/>
    <property type="match status" value="1"/>
</dbReference>
<dbReference type="PANTHER" id="PTHR46797">
    <property type="entry name" value="HTH-TYPE TRANSCRIPTIONAL REGULATOR"/>
    <property type="match status" value="1"/>
</dbReference>
<organism evidence="3 4">
    <name type="scientific">Parabacteroides gordonii MS-1 = DSM 23371</name>
    <dbReference type="NCBI Taxonomy" id="1203610"/>
    <lineage>
        <taxon>Bacteria</taxon>
        <taxon>Pseudomonadati</taxon>
        <taxon>Bacteroidota</taxon>
        <taxon>Bacteroidia</taxon>
        <taxon>Bacteroidales</taxon>
        <taxon>Tannerellaceae</taxon>
        <taxon>Parabacteroides</taxon>
    </lineage>
</organism>
<dbReference type="RefSeq" id="WP_044191441.1">
    <property type="nucleotide sequence ID" value="NZ_AUAE01000009.1"/>
</dbReference>